<dbReference type="SUPFAM" id="SSF69572">
    <property type="entry name" value="Activating enzymes of the ubiquitin-like proteins"/>
    <property type="match status" value="1"/>
</dbReference>
<reference evidence="14 15" key="1">
    <citation type="submission" date="2016-11" db="EMBL/GenBank/DDBJ databases">
        <title>Genome sequence and comparative genomic analysis of clinical strain Elizabethkingia meningoseptica 61421 PRCM.</title>
        <authorList>
            <person name="Wang M."/>
            <person name="Hu S."/>
            <person name="Cao L."/>
            <person name="Jiang T."/>
            <person name="Zhou Y."/>
            <person name="Ming D."/>
        </authorList>
    </citation>
    <scope>NUCLEOTIDE SEQUENCE [LARGE SCALE GENOMIC DNA]</scope>
    <source>
        <strain evidence="14 15">61421 PRCM</strain>
    </source>
</reference>
<accession>A0A1T3IYY5</accession>
<evidence type="ECO:0000256" key="2">
    <source>
        <dbReference type="ARBA" id="ARBA00022679"/>
    </source>
</evidence>
<name>A0A1T3IYY5_ELIME</name>
<dbReference type="OrthoDB" id="9804286at2"/>
<dbReference type="InterPro" id="IPR035985">
    <property type="entry name" value="Ubiquitin-activating_enz"/>
</dbReference>
<comment type="subunit">
    <text evidence="7">Homodimer. Forms a stable heterotetrameric complex of 2 MoeB and 2 MoaD during adenylation of MoaD.</text>
</comment>
<dbReference type="GO" id="GO:0005524">
    <property type="term" value="F:ATP binding"/>
    <property type="evidence" value="ECO:0007669"/>
    <property type="project" value="UniProtKB-KW"/>
</dbReference>
<dbReference type="InterPro" id="IPR000594">
    <property type="entry name" value="ThiF_NAD_FAD-bd"/>
</dbReference>
<evidence type="ECO:0000256" key="1">
    <source>
        <dbReference type="ARBA" id="ARBA00009919"/>
    </source>
</evidence>
<dbReference type="GO" id="GO:0004792">
    <property type="term" value="F:thiosulfate-cyanide sulfurtransferase activity"/>
    <property type="evidence" value="ECO:0007669"/>
    <property type="project" value="TreeGrafter"/>
</dbReference>
<organism evidence="14 15">
    <name type="scientific">Elizabethkingia meningoseptica</name>
    <name type="common">Chryseobacterium meningosepticum</name>
    <dbReference type="NCBI Taxonomy" id="238"/>
    <lineage>
        <taxon>Bacteria</taxon>
        <taxon>Pseudomonadati</taxon>
        <taxon>Bacteroidota</taxon>
        <taxon>Flavobacteriia</taxon>
        <taxon>Flavobacteriales</taxon>
        <taxon>Weeksellaceae</taxon>
        <taxon>Elizabethkingia</taxon>
    </lineage>
</organism>
<dbReference type="FunFam" id="3.40.50.720:FF:000033">
    <property type="entry name" value="Adenylyltransferase and sulfurtransferase MOCS3"/>
    <property type="match status" value="1"/>
</dbReference>
<evidence type="ECO:0000256" key="5">
    <source>
        <dbReference type="ARBA" id="ARBA00052218"/>
    </source>
</evidence>
<dbReference type="Gene3D" id="3.40.50.720">
    <property type="entry name" value="NAD(P)-binding Rossmann-like Domain"/>
    <property type="match status" value="1"/>
</dbReference>
<dbReference type="InterPro" id="IPR045886">
    <property type="entry name" value="ThiF/MoeB/HesA"/>
</dbReference>
<evidence type="ECO:0000313" key="15">
    <source>
        <dbReference type="Proteomes" id="UP000188947"/>
    </source>
</evidence>
<keyword evidence="4" id="KW-0067">ATP-binding</keyword>
<protein>
    <recommendedName>
        <fullName evidence="9">Molybdopterin-synthase adenylyltransferase</fullName>
        <ecNumber evidence="8">2.7.7.80</ecNumber>
    </recommendedName>
    <alternativeName>
        <fullName evidence="12">MoaD protein adenylase</fullName>
    </alternativeName>
    <alternativeName>
        <fullName evidence="10">Molybdopterin-converting factor subunit 1 adenylase</fullName>
    </alternativeName>
    <alternativeName>
        <fullName evidence="11">Sulfur carrier protein MoaD adenylyltransferase</fullName>
    </alternativeName>
</protein>
<feature type="domain" description="THIF-type NAD/FAD binding fold" evidence="13">
    <location>
        <begin position="14"/>
        <end position="235"/>
    </location>
</feature>
<dbReference type="KEGG" id="emg:BBD33_08825"/>
<evidence type="ECO:0000256" key="4">
    <source>
        <dbReference type="ARBA" id="ARBA00022840"/>
    </source>
</evidence>
<evidence type="ECO:0000256" key="12">
    <source>
        <dbReference type="ARBA" id="ARBA00078531"/>
    </source>
</evidence>
<dbReference type="RefSeq" id="WP_016197977.1">
    <property type="nucleotide sequence ID" value="NZ_CP014338.1"/>
</dbReference>
<evidence type="ECO:0000259" key="13">
    <source>
        <dbReference type="Pfam" id="PF00899"/>
    </source>
</evidence>
<dbReference type="GeneID" id="48542881"/>
<keyword evidence="15" id="KW-1185">Reference proteome</keyword>
<keyword evidence="3" id="KW-0547">Nucleotide-binding</keyword>
<comment type="caution">
    <text evidence="14">The sequence shown here is derived from an EMBL/GenBank/DDBJ whole genome shotgun (WGS) entry which is preliminary data.</text>
</comment>
<proteinExistence type="inferred from homology"/>
<dbReference type="Proteomes" id="UP000188947">
    <property type="component" value="Unassembled WGS sequence"/>
</dbReference>
<dbReference type="AlphaFoldDB" id="A0A1T3IYY5"/>
<evidence type="ECO:0000256" key="3">
    <source>
        <dbReference type="ARBA" id="ARBA00022741"/>
    </source>
</evidence>
<dbReference type="eggNOG" id="COG0476">
    <property type="taxonomic scope" value="Bacteria"/>
</dbReference>
<dbReference type="EMBL" id="MPOG01000014">
    <property type="protein sequence ID" value="OOH94477.1"/>
    <property type="molecule type" value="Genomic_DNA"/>
</dbReference>
<dbReference type="GO" id="GO:0008641">
    <property type="term" value="F:ubiquitin-like modifier activating enzyme activity"/>
    <property type="evidence" value="ECO:0007669"/>
    <property type="project" value="InterPro"/>
</dbReference>
<evidence type="ECO:0000256" key="7">
    <source>
        <dbReference type="ARBA" id="ARBA00063809"/>
    </source>
</evidence>
<keyword evidence="2" id="KW-0808">Transferase</keyword>
<dbReference type="GO" id="GO:0008146">
    <property type="term" value="F:sulfotransferase activity"/>
    <property type="evidence" value="ECO:0007669"/>
    <property type="project" value="TreeGrafter"/>
</dbReference>
<dbReference type="GO" id="GO:0005829">
    <property type="term" value="C:cytosol"/>
    <property type="evidence" value="ECO:0007669"/>
    <property type="project" value="TreeGrafter"/>
</dbReference>
<evidence type="ECO:0000256" key="6">
    <source>
        <dbReference type="ARBA" id="ARBA00055169"/>
    </source>
</evidence>
<evidence type="ECO:0000256" key="9">
    <source>
        <dbReference type="ARBA" id="ARBA00073635"/>
    </source>
</evidence>
<sequence length="240" mass="26252">MKEDAINNEQFMRYSRQIFIDKVGVSGQKKIMNARVLVVGAGGLGSPVIQYLAAAGVGTLGIADFDEVELHNLNRQIIHTESSVGKLKTESAAEFVNAINSSVQIITIDEKLDPENIASLIQEYDIVVDGSDNFTTRYLINDACVALHKTLVYGSIFEFEGQVAVFNYNGSRQLRDLFPEVPNPEDIPDCDSNGVLGPLPGIVGTMMAMQVLKIITGLPVAVNQLTIIDTLNWNFMQIGF</sequence>
<comment type="catalytic activity">
    <reaction evidence="5">
        <text>[molybdopterin-synthase sulfur-carrier protein]-C-terminal Gly-Gly + ATP + H(+) = [molybdopterin-synthase sulfur-carrier protein]-C-terminal Gly-Gly-AMP + diphosphate</text>
        <dbReference type="Rhea" id="RHEA:43616"/>
        <dbReference type="Rhea" id="RHEA-COMP:12159"/>
        <dbReference type="Rhea" id="RHEA-COMP:12202"/>
        <dbReference type="ChEBI" id="CHEBI:15378"/>
        <dbReference type="ChEBI" id="CHEBI:30616"/>
        <dbReference type="ChEBI" id="CHEBI:33019"/>
        <dbReference type="ChEBI" id="CHEBI:90618"/>
        <dbReference type="ChEBI" id="CHEBI:90778"/>
        <dbReference type="EC" id="2.7.7.80"/>
    </reaction>
</comment>
<dbReference type="GO" id="GO:0061605">
    <property type="term" value="F:molybdopterin-synthase adenylyltransferase activity"/>
    <property type="evidence" value="ECO:0007669"/>
    <property type="project" value="UniProtKB-EC"/>
</dbReference>
<dbReference type="STRING" id="238.BBD35_11240"/>
<evidence type="ECO:0000313" key="14">
    <source>
        <dbReference type="EMBL" id="OOH94477.1"/>
    </source>
</evidence>
<evidence type="ECO:0000256" key="10">
    <source>
        <dbReference type="ARBA" id="ARBA00075110"/>
    </source>
</evidence>
<evidence type="ECO:0000256" key="8">
    <source>
        <dbReference type="ARBA" id="ARBA00066884"/>
    </source>
</evidence>
<gene>
    <name evidence="14" type="ORF">BMF97_11920</name>
</gene>
<comment type="similarity">
    <text evidence="1">Belongs to the HesA/MoeB/ThiF family.</text>
</comment>
<evidence type="ECO:0000256" key="11">
    <source>
        <dbReference type="ARBA" id="ARBA00075328"/>
    </source>
</evidence>
<dbReference type="CDD" id="cd00757">
    <property type="entry name" value="ThiF_MoeB_HesA_family"/>
    <property type="match status" value="1"/>
</dbReference>
<dbReference type="EC" id="2.7.7.80" evidence="8"/>
<dbReference type="PANTHER" id="PTHR10953">
    <property type="entry name" value="UBIQUITIN-ACTIVATING ENZYME E1"/>
    <property type="match status" value="1"/>
</dbReference>
<dbReference type="Pfam" id="PF00899">
    <property type="entry name" value="ThiF"/>
    <property type="match status" value="1"/>
</dbReference>
<comment type="function">
    <text evidence="6">Catalyzes the adenylation by ATP of the carboxyl group of the C-terminal glycine of sulfur carrier protein MoaD.</text>
</comment>
<dbReference type="PANTHER" id="PTHR10953:SF102">
    <property type="entry name" value="ADENYLYLTRANSFERASE AND SULFURTRANSFERASE MOCS3"/>
    <property type="match status" value="1"/>
</dbReference>